<evidence type="ECO:0000259" key="8">
    <source>
        <dbReference type="PROSITE" id="PS50404"/>
    </source>
</evidence>
<evidence type="ECO:0000313" key="11">
    <source>
        <dbReference type="Proteomes" id="UP001558713"/>
    </source>
</evidence>
<dbReference type="InterPro" id="IPR036249">
    <property type="entry name" value="Thioredoxin-like_sf"/>
</dbReference>
<dbReference type="Pfam" id="PF00043">
    <property type="entry name" value="GST_C"/>
    <property type="match status" value="1"/>
</dbReference>
<dbReference type="InterPro" id="IPR004045">
    <property type="entry name" value="Glutathione_S-Trfase_N"/>
</dbReference>
<dbReference type="EC" id="2.5.1.18" evidence="3"/>
<dbReference type="PROSITE" id="PS50404">
    <property type="entry name" value="GST_NTER"/>
    <property type="match status" value="1"/>
</dbReference>
<dbReference type="PROSITE" id="PS50405">
    <property type="entry name" value="GST_CTER"/>
    <property type="match status" value="1"/>
</dbReference>
<feature type="domain" description="GST C-terminal" evidence="9">
    <location>
        <begin position="142"/>
        <end position="266"/>
    </location>
</feature>
<dbReference type="PANTHER" id="PTHR43900">
    <property type="entry name" value="GLUTATHIONE S-TRANSFERASE RHO"/>
    <property type="match status" value="1"/>
</dbReference>
<dbReference type="InterPro" id="IPR040079">
    <property type="entry name" value="Glutathione_S-Trfase"/>
</dbReference>
<protein>
    <recommendedName>
        <fullName evidence="3">glutathione transferase</fullName>
        <ecNumber evidence="3">2.5.1.18</ecNumber>
    </recommendedName>
</protein>
<organism evidence="10 11">
    <name type="scientific">Cardamine amara subsp. amara</name>
    <dbReference type="NCBI Taxonomy" id="228776"/>
    <lineage>
        <taxon>Eukaryota</taxon>
        <taxon>Viridiplantae</taxon>
        <taxon>Streptophyta</taxon>
        <taxon>Embryophyta</taxon>
        <taxon>Tracheophyta</taxon>
        <taxon>Spermatophyta</taxon>
        <taxon>Magnoliopsida</taxon>
        <taxon>eudicotyledons</taxon>
        <taxon>Gunneridae</taxon>
        <taxon>Pentapetalae</taxon>
        <taxon>rosids</taxon>
        <taxon>malvids</taxon>
        <taxon>Brassicales</taxon>
        <taxon>Brassicaceae</taxon>
        <taxon>Cardamineae</taxon>
        <taxon>Cardamine</taxon>
    </lineage>
</organism>
<dbReference type="SFLD" id="SFLDS00019">
    <property type="entry name" value="Glutathione_Transferase_(cytos"/>
    <property type="match status" value="1"/>
</dbReference>
<dbReference type="SFLD" id="SFLDG01154">
    <property type="entry name" value="Main.5:_Phi-like"/>
    <property type="match status" value="1"/>
</dbReference>
<sequence length="266" mass="29767">MRTIQRRLPFFTHSFSSPHLPCINSPSLLLSSPSHSHSTFNIRSKSSPIIMAAVIKVHGVPMSTATMRVLAALYEKDLQFELIPVDMRVGAHKQEPYLSLNPFGQVPALQDGDLTLFESRAITSYIAEEYSDKGEKLTCPGCKKVKATTKVWVEVEGQQFDPIASKIAFERIFKGMFGMTTDPAAVKDLEDKLVKVLDIYEARLAKSPFLACDCFTLADLHHLPAIHYLMGTDSKTLFESRPKVSEWVKKITARPAWSKVVALQKQ</sequence>
<dbReference type="CDD" id="cd03187">
    <property type="entry name" value="GST_C_Phi"/>
    <property type="match status" value="1"/>
</dbReference>
<keyword evidence="11" id="KW-1185">Reference proteome</keyword>
<keyword evidence="4" id="KW-0963">Cytoplasm</keyword>
<proteinExistence type="inferred from homology"/>
<dbReference type="AlphaFoldDB" id="A0ABD1CA08"/>
<dbReference type="Gene3D" id="3.40.30.10">
    <property type="entry name" value="Glutaredoxin"/>
    <property type="match status" value="1"/>
</dbReference>
<comment type="subcellular location">
    <subcellularLocation>
        <location evidence="1">Cytoplasm</location>
        <location evidence="1">Cytosol</location>
    </subcellularLocation>
</comment>
<reference evidence="10 11" key="1">
    <citation type="submission" date="2024-04" db="EMBL/GenBank/DDBJ databases">
        <title>Genome assembly C_amara_ONT_v2.</title>
        <authorList>
            <person name="Yant L."/>
            <person name="Moore C."/>
            <person name="Slenker M."/>
        </authorList>
    </citation>
    <scope>NUCLEOTIDE SEQUENCE [LARGE SCALE GENOMIC DNA]</scope>
    <source>
        <tissue evidence="10">Leaf</tissue>
    </source>
</reference>
<dbReference type="InterPro" id="IPR036282">
    <property type="entry name" value="Glutathione-S-Trfase_C_sf"/>
</dbReference>
<dbReference type="FunFam" id="3.40.30.10:FF:000016">
    <property type="entry name" value="Glutathione S-transferase F2"/>
    <property type="match status" value="1"/>
</dbReference>
<comment type="caution">
    <text evidence="10">The sequence shown here is derived from an EMBL/GenBank/DDBJ whole genome shotgun (WGS) entry which is preliminary data.</text>
</comment>
<gene>
    <name evidence="10" type="ORF">V5N11_017748</name>
</gene>
<evidence type="ECO:0000256" key="1">
    <source>
        <dbReference type="ARBA" id="ARBA00004514"/>
    </source>
</evidence>
<dbReference type="FunFam" id="1.20.1050.10:FF:000004">
    <property type="entry name" value="Glutathione S-transferase F2"/>
    <property type="match status" value="1"/>
</dbReference>
<dbReference type="InterPro" id="IPR034347">
    <property type="entry name" value="GST_Phi_C"/>
</dbReference>
<dbReference type="PANTHER" id="PTHR43900:SF44">
    <property type="entry name" value="GLUTATHIONE S-TRANSFERASE F8, CHLOROPLASTIC"/>
    <property type="match status" value="1"/>
</dbReference>
<evidence type="ECO:0000313" key="10">
    <source>
        <dbReference type="EMBL" id="KAL1226281.1"/>
    </source>
</evidence>
<dbReference type="GO" id="GO:0009407">
    <property type="term" value="P:toxin catabolic process"/>
    <property type="evidence" value="ECO:0007669"/>
    <property type="project" value="UniProtKB-ARBA"/>
</dbReference>
<dbReference type="Pfam" id="PF02798">
    <property type="entry name" value="GST_N"/>
    <property type="match status" value="1"/>
</dbReference>
<dbReference type="Gene3D" id="1.20.1050.10">
    <property type="match status" value="1"/>
</dbReference>
<evidence type="ECO:0000259" key="9">
    <source>
        <dbReference type="PROSITE" id="PS50405"/>
    </source>
</evidence>
<evidence type="ECO:0000256" key="3">
    <source>
        <dbReference type="ARBA" id="ARBA00012452"/>
    </source>
</evidence>
<dbReference type="EMBL" id="JBANAX010000007">
    <property type="protein sequence ID" value="KAL1226281.1"/>
    <property type="molecule type" value="Genomic_DNA"/>
</dbReference>
<evidence type="ECO:0000256" key="2">
    <source>
        <dbReference type="ARBA" id="ARBA00010128"/>
    </source>
</evidence>
<evidence type="ECO:0000256" key="6">
    <source>
        <dbReference type="ARBA" id="ARBA00022679"/>
    </source>
</evidence>
<comment type="catalytic activity">
    <reaction evidence="7">
        <text>RX + glutathione = an S-substituted glutathione + a halide anion + H(+)</text>
        <dbReference type="Rhea" id="RHEA:16437"/>
        <dbReference type="ChEBI" id="CHEBI:15378"/>
        <dbReference type="ChEBI" id="CHEBI:16042"/>
        <dbReference type="ChEBI" id="CHEBI:17792"/>
        <dbReference type="ChEBI" id="CHEBI:57925"/>
        <dbReference type="ChEBI" id="CHEBI:90779"/>
        <dbReference type="EC" id="2.5.1.18"/>
    </reaction>
</comment>
<keyword evidence="6" id="KW-0808">Transferase</keyword>
<dbReference type="InterPro" id="IPR004046">
    <property type="entry name" value="GST_C"/>
</dbReference>
<dbReference type="GO" id="GO:0004364">
    <property type="term" value="F:glutathione transferase activity"/>
    <property type="evidence" value="ECO:0007669"/>
    <property type="project" value="UniProtKB-EC"/>
</dbReference>
<dbReference type="CDD" id="cd03053">
    <property type="entry name" value="GST_N_Phi"/>
    <property type="match status" value="1"/>
</dbReference>
<accession>A0ABD1CA08</accession>
<name>A0ABD1CA08_CARAN</name>
<evidence type="ECO:0000256" key="7">
    <source>
        <dbReference type="ARBA" id="ARBA00047960"/>
    </source>
</evidence>
<comment type="similarity">
    <text evidence="2">Belongs to the GST superfamily. Phi family.</text>
</comment>
<evidence type="ECO:0000256" key="4">
    <source>
        <dbReference type="ARBA" id="ARBA00022490"/>
    </source>
</evidence>
<dbReference type="SUPFAM" id="SSF52833">
    <property type="entry name" value="Thioredoxin-like"/>
    <property type="match status" value="1"/>
</dbReference>
<evidence type="ECO:0000256" key="5">
    <source>
        <dbReference type="ARBA" id="ARBA00022575"/>
    </source>
</evidence>
<dbReference type="InterPro" id="IPR010987">
    <property type="entry name" value="Glutathione-S-Trfase_C-like"/>
</dbReference>
<dbReference type="SFLD" id="SFLDG00358">
    <property type="entry name" value="Main_(cytGST)"/>
    <property type="match status" value="1"/>
</dbReference>
<feature type="domain" description="GST N-terminal" evidence="8">
    <location>
        <begin position="53"/>
        <end position="134"/>
    </location>
</feature>
<dbReference type="SUPFAM" id="SSF47616">
    <property type="entry name" value="GST C-terminal domain-like"/>
    <property type="match status" value="1"/>
</dbReference>
<dbReference type="GO" id="GO:0005829">
    <property type="term" value="C:cytosol"/>
    <property type="evidence" value="ECO:0007669"/>
    <property type="project" value="UniProtKB-SubCell"/>
</dbReference>
<keyword evidence="5" id="KW-0216">Detoxification</keyword>
<dbReference type="Proteomes" id="UP001558713">
    <property type="component" value="Unassembled WGS sequence"/>
</dbReference>